<dbReference type="EMBL" id="MU006719">
    <property type="protein sequence ID" value="KAF2626861.1"/>
    <property type="molecule type" value="Genomic_DNA"/>
</dbReference>
<proteinExistence type="predicted"/>
<accession>A0ACB6RY73</accession>
<organism evidence="1 2">
    <name type="scientific">Macroventuria anomochaeta</name>
    <dbReference type="NCBI Taxonomy" id="301207"/>
    <lineage>
        <taxon>Eukaryota</taxon>
        <taxon>Fungi</taxon>
        <taxon>Dikarya</taxon>
        <taxon>Ascomycota</taxon>
        <taxon>Pezizomycotina</taxon>
        <taxon>Dothideomycetes</taxon>
        <taxon>Pleosporomycetidae</taxon>
        <taxon>Pleosporales</taxon>
        <taxon>Pleosporineae</taxon>
        <taxon>Didymellaceae</taxon>
        <taxon>Macroventuria</taxon>
    </lineage>
</organism>
<sequence>MCHCCTFAAHLPCPLLISVTPSVQKSCPPQSRSTNMPSQQFENLPQIQCMDDARFPNWSSDCYGYPYADKQHPSGFSIVDDNVYLGRLDDGTMSMQPMQRFMFDPSPQSLGLLHANIPVHSQHQKHYVPQWPSSECYRNASPDRTSISGISSYASQNEVPSPHAYNAVSYGSPIDFFQPSLPYSTTEQFSDISYMSGTSGASISLKEIEYAHQEPEPPIQEAESADIKQEATIESEQPSVKTETAPDTYREYTDSGIGNSVRDAESVQPVDFKDESASDSDYSPTHRGNKRRRSAQHTARAPRRRGGARKDSVVSSSSSNKLSRRPRGASKANIETQHQDDRRPFPCPLAAYNCTSTFSSKNEWKRHVSTQHIKLGYWRCNLCAPTTDPNDASVLYYNDFNRKDLFTQHLRRMHAAHGSGARHMKEHPINEDNIQEHQTRCYLQLRCAPQQSICPFSGCDRDFIGPTSWEERMEHVGRHLEKDRKSGADMLDTASWKVDTALEQYLMNEDLIVWEHGAWKIGDGKSRRVGSESSDEDY</sequence>
<keyword evidence="2" id="KW-1185">Reference proteome</keyword>
<evidence type="ECO:0000313" key="2">
    <source>
        <dbReference type="Proteomes" id="UP000799754"/>
    </source>
</evidence>
<dbReference type="Proteomes" id="UP000799754">
    <property type="component" value="Unassembled WGS sequence"/>
</dbReference>
<gene>
    <name evidence="1" type="ORF">BU25DRAFT_74001</name>
</gene>
<evidence type="ECO:0000313" key="1">
    <source>
        <dbReference type="EMBL" id="KAF2626861.1"/>
    </source>
</evidence>
<name>A0ACB6RY73_9PLEO</name>
<comment type="caution">
    <text evidence="1">The sequence shown here is derived from an EMBL/GenBank/DDBJ whole genome shotgun (WGS) entry which is preliminary data.</text>
</comment>
<protein>
    <submittedName>
        <fullName evidence="1">Uncharacterized protein</fullName>
    </submittedName>
</protein>
<reference evidence="1" key="1">
    <citation type="journal article" date="2020" name="Stud. Mycol.">
        <title>101 Dothideomycetes genomes: a test case for predicting lifestyles and emergence of pathogens.</title>
        <authorList>
            <person name="Haridas S."/>
            <person name="Albert R."/>
            <person name="Binder M."/>
            <person name="Bloem J."/>
            <person name="Labutti K."/>
            <person name="Salamov A."/>
            <person name="Andreopoulos B."/>
            <person name="Baker S."/>
            <person name="Barry K."/>
            <person name="Bills G."/>
            <person name="Bluhm B."/>
            <person name="Cannon C."/>
            <person name="Castanera R."/>
            <person name="Culley D."/>
            <person name="Daum C."/>
            <person name="Ezra D."/>
            <person name="Gonzalez J."/>
            <person name="Henrissat B."/>
            <person name="Kuo A."/>
            <person name="Liang C."/>
            <person name="Lipzen A."/>
            <person name="Lutzoni F."/>
            <person name="Magnuson J."/>
            <person name="Mondo S."/>
            <person name="Nolan M."/>
            <person name="Ohm R."/>
            <person name="Pangilinan J."/>
            <person name="Park H.-J."/>
            <person name="Ramirez L."/>
            <person name="Alfaro M."/>
            <person name="Sun H."/>
            <person name="Tritt A."/>
            <person name="Yoshinaga Y."/>
            <person name="Zwiers L.-H."/>
            <person name="Turgeon B."/>
            <person name="Goodwin S."/>
            <person name="Spatafora J."/>
            <person name="Crous P."/>
            <person name="Grigoriev I."/>
        </authorList>
    </citation>
    <scope>NUCLEOTIDE SEQUENCE</scope>
    <source>
        <strain evidence="1">CBS 525.71</strain>
    </source>
</reference>